<gene>
    <name evidence="2" type="ORF">HMPREF9290_0506</name>
</gene>
<dbReference type="Pfam" id="PF09605">
    <property type="entry name" value="Trep_Strep"/>
    <property type="match status" value="1"/>
</dbReference>
<keyword evidence="1" id="KW-1133">Transmembrane helix</keyword>
<dbReference type="EMBL" id="AEXM01000031">
    <property type="protein sequence ID" value="EGC81508.1"/>
    <property type="molecule type" value="Genomic_DNA"/>
</dbReference>
<keyword evidence="1" id="KW-0812">Transmembrane</keyword>
<dbReference type="AlphaFoldDB" id="F0GXG2"/>
<proteinExistence type="predicted"/>
<reference evidence="2 3" key="1">
    <citation type="submission" date="2011-01" db="EMBL/GenBank/DDBJ databases">
        <authorList>
            <person name="Durkin A.S."/>
            <person name="Madupu R."/>
            <person name="Torralba M."/>
            <person name="Gillis M."/>
            <person name="Methe B."/>
            <person name="Sutton G."/>
            <person name="Nelson K.E."/>
        </authorList>
    </citation>
    <scope>NUCLEOTIDE SEQUENCE [LARGE SCALE GENOMIC DNA]</scope>
    <source>
        <strain evidence="2 3">ACS-065-V-Col13</strain>
    </source>
</reference>
<evidence type="ECO:0000313" key="2">
    <source>
        <dbReference type="EMBL" id="EGC81508.1"/>
    </source>
</evidence>
<feature type="transmembrane region" description="Helical" evidence="1">
    <location>
        <begin position="37"/>
        <end position="57"/>
    </location>
</feature>
<keyword evidence="3" id="KW-1185">Reference proteome</keyword>
<dbReference type="PATRIC" id="fig|879305.3.peg.1492"/>
<accession>F0GXG2</accession>
<evidence type="ECO:0000256" key="1">
    <source>
        <dbReference type="SAM" id="Phobius"/>
    </source>
</evidence>
<comment type="caution">
    <text evidence="2">The sequence shown here is derived from an EMBL/GenBank/DDBJ whole genome shotgun (WGS) entry which is preliminary data.</text>
</comment>
<sequence length="67" mass="7546">MNNKKLKGKDVITIGIFTAIYFAINFGFMLLGGLHPLMWILMPGFIALVGSIPYMIMVQKVKKQEQS</sequence>
<feature type="transmembrane region" description="Helical" evidence="1">
    <location>
        <begin position="12"/>
        <end position="31"/>
    </location>
</feature>
<keyword evidence="1" id="KW-0472">Membrane</keyword>
<evidence type="ECO:0000313" key="3">
    <source>
        <dbReference type="Proteomes" id="UP000005286"/>
    </source>
</evidence>
<protein>
    <submittedName>
        <fullName evidence="2">Conserved domain protein</fullName>
    </submittedName>
</protein>
<name>F0GXG2_9FIRM</name>
<dbReference type="STRING" id="879305.HMPREF9290_0506"/>
<dbReference type="Proteomes" id="UP000005286">
    <property type="component" value="Unassembled WGS sequence"/>
</dbReference>
<dbReference type="InterPro" id="IPR011733">
    <property type="entry name" value="CHP02185_IM"/>
</dbReference>
<organism evidence="2 3">
    <name type="scientific">Anaerococcus prevotii ACS-065-V-Col13</name>
    <dbReference type="NCBI Taxonomy" id="879305"/>
    <lineage>
        <taxon>Bacteria</taxon>
        <taxon>Bacillati</taxon>
        <taxon>Bacillota</taxon>
        <taxon>Tissierellia</taxon>
        <taxon>Tissierellales</taxon>
        <taxon>Peptoniphilaceae</taxon>
        <taxon>Anaerococcus</taxon>
    </lineage>
</organism>